<dbReference type="PANTHER" id="PTHR30047">
    <property type="entry name" value="HIGH-AFFINITY CHOLINE TRANSPORT PROTEIN-RELATED"/>
    <property type="match status" value="1"/>
</dbReference>
<evidence type="ECO:0000256" key="8">
    <source>
        <dbReference type="SAM" id="MobiDB-lite"/>
    </source>
</evidence>
<evidence type="ECO:0000256" key="9">
    <source>
        <dbReference type="SAM" id="Phobius"/>
    </source>
</evidence>
<dbReference type="Proteomes" id="UP000271426">
    <property type="component" value="Chromosome"/>
</dbReference>
<dbReference type="PANTHER" id="PTHR30047:SF7">
    <property type="entry name" value="HIGH-AFFINITY CHOLINE TRANSPORT PROTEIN"/>
    <property type="match status" value="1"/>
</dbReference>
<evidence type="ECO:0000256" key="3">
    <source>
        <dbReference type="ARBA" id="ARBA00022448"/>
    </source>
</evidence>
<keyword evidence="4" id="KW-1003">Cell membrane</keyword>
<feature type="compositionally biased region" description="Low complexity" evidence="8">
    <location>
        <begin position="1"/>
        <end position="11"/>
    </location>
</feature>
<feature type="transmembrane region" description="Helical" evidence="9">
    <location>
        <begin position="506"/>
        <end position="527"/>
    </location>
</feature>
<feature type="compositionally biased region" description="Pro residues" evidence="8">
    <location>
        <begin position="12"/>
        <end position="26"/>
    </location>
</feature>
<evidence type="ECO:0000256" key="2">
    <source>
        <dbReference type="ARBA" id="ARBA00005658"/>
    </source>
</evidence>
<feature type="transmembrane region" description="Helical" evidence="9">
    <location>
        <begin position="548"/>
        <end position="568"/>
    </location>
</feature>
<dbReference type="Pfam" id="PF02028">
    <property type="entry name" value="BCCT"/>
    <property type="match status" value="1"/>
</dbReference>
<evidence type="ECO:0000256" key="7">
    <source>
        <dbReference type="ARBA" id="ARBA00023136"/>
    </source>
</evidence>
<evidence type="ECO:0000256" key="1">
    <source>
        <dbReference type="ARBA" id="ARBA00004651"/>
    </source>
</evidence>
<evidence type="ECO:0000256" key="6">
    <source>
        <dbReference type="ARBA" id="ARBA00022989"/>
    </source>
</evidence>
<proteinExistence type="inferred from homology"/>
<dbReference type="KEGG" id="cpso:CPPEL_03225"/>
<name>A0A3G6IT67_9CORY</name>
<feature type="transmembrane region" description="Helical" evidence="9">
    <location>
        <begin position="366"/>
        <end position="390"/>
    </location>
</feature>
<dbReference type="InterPro" id="IPR000060">
    <property type="entry name" value="BCCT_transptr"/>
</dbReference>
<sequence>MEVSPPQNQPQNPTPTITPEPAPEPTQNPTNPLRSRPVENLEPIIASWAKLARIPGVSMGCAFGGSIRNDERFGVIFSNRNRPFEPFELIILSEKSDTAGVRQSEKRRGVKSDPFIFFASLGFIVVFVLLTILLGTTARDAFSTVAQGLMRTTGWLYISGVSVIFIFLIAVFVSRYGRLRLGDDDGEPEYSLPAWFSMLFAGGVGAVLMFWGVAEPLNHAVNVPRQDADPMSEAAIREAFAYTFYHFGIHMWAILALPGLALGYFIYKRKLPPRVSSVFAPILGSKIYDVPGKLIDVLAIIATTFGIAVSVGLGVLQINAGLNMLWDVPVVSWAQLMIIVIITGVACISVAVGLDRGIKTLSNLNIGLAVLLMIFVLIAGPTLTLLRFAAESFGIYADQLPEIMFWTDSFGDNPGWQGKWTVFYWAWTICWSPFVGMFVARISRGRTVREYIGGVLALPAIFSVIWFAIFGRAGVEIELSDPGKLSIPVVEEGDVPFALFGFLQEYPWTGAVSVLALVVVIIFFVTSMDSAGMINDMFATGEEAVTPTWYRVLWVVAIGAVAGALLIISPGVGIKTLQEVVIIVAFPFFITQFIMMYSLVKGMMDDSAAERAIKTRRWEKTDTPEKLEAHEAMPAPGYDEEGNELAVVALEQDAEGNIVIPGNVVIEGDLGVQGDVDKQS</sequence>
<keyword evidence="7 9" id="KW-0472">Membrane</keyword>
<organism evidence="10 11">
    <name type="scientific">Corynebacterium pseudopelargi</name>
    <dbReference type="NCBI Taxonomy" id="2080757"/>
    <lineage>
        <taxon>Bacteria</taxon>
        <taxon>Bacillati</taxon>
        <taxon>Actinomycetota</taxon>
        <taxon>Actinomycetes</taxon>
        <taxon>Mycobacteriales</taxon>
        <taxon>Corynebacteriaceae</taxon>
        <taxon>Corynebacterium</taxon>
    </lineage>
</organism>
<dbReference type="NCBIfam" id="TIGR00842">
    <property type="entry name" value="bcct"/>
    <property type="match status" value="1"/>
</dbReference>
<dbReference type="GO" id="GO:0022857">
    <property type="term" value="F:transmembrane transporter activity"/>
    <property type="evidence" value="ECO:0007669"/>
    <property type="project" value="InterPro"/>
</dbReference>
<dbReference type="GO" id="GO:0005886">
    <property type="term" value="C:plasma membrane"/>
    <property type="evidence" value="ECO:0007669"/>
    <property type="project" value="UniProtKB-SubCell"/>
</dbReference>
<feature type="region of interest" description="Disordered" evidence="8">
    <location>
        <begin position="1"/>
        <end position="36"/>
    </location>
</feature>
<evidence type="ECO:0000256" key="5">
    <source>
        <dbReference type="ARBA" id="ARBA00022692"/>
    </source>
</evidence>
<feature type="transmembrane region" description="Helical" evidence="9">
    <location>
        <begin position="194"/>
        <end position="214"/>
    </location>
</feature>
<feature type="transmembrane region" description="Helical" evidence="9">
    <location>
        <begin position="330"/>
        <end position="354"/>
    </location>
</feature>
<feature type="transmembrane region" description="Helical" evidence="9">
    <location>
        <begin position="580"/>
        <end position="600"/>
    </location>
</feature>
<keyword evidence="6 9" id="KW-1133">Transmembrane helix</keyword>
<keyword evidence="11" id="KW-1185">Reference proteome</keyword>
<evidence type="ECO:0000256" key="4">
    <source>
        <dbReference type="ARBA" id="ARBA00022475"/>
    </source>
</evidence>
<accession>A0A3G6IT67</accession>
<feature type="transmembrane region" description="Helical" evidence="9">
    <location>
        <begin position="249"/>
        <end position="267"/>
    </location>
</feature>
<evidence type="ECO:0000313" key="10">
    <source>
        <dbReference type="EMBL" id="AZA08776.1"/>
    </source>
</evidence>
<reference evidence="10 11" key="1">
    <citation type="submission" date="2018-11" db="EMBL/GenBank/DDBJ databases">
        <authorList>
            <person name="Kleinhagauer T."/>
            <person name="Glaeser S.P."/>
            <person name="Spergser J."/>
            <person name="Ruckert C."/>
            <person name="Kaempfer P."/>
            <person name="Busse H.-J."/>
        </authorList>
    </citation>
    <scope>NUCLEOTIDE SEQUENCE [LARGE SCALE GENOMIC DNA]</scope>
    <source>
        <strain evidence="10 11">812CH</strain>
    </source>
</reference>
<evidence type="ECO:0000313" key="11">
    <source>
        <dbReference type="Proteomes" id="UP000271426"/>
    </source>
</evidence>
<protein>
    <submittedName>
        <fullName evidence="10">Glycine betaine transporter BetL</fullName>
    </submittedName>
</protein>
<keyword evidence="3" id="KW-0813">Transport</keyword>
<gene>
    <name evidence="10" type="primary">betL</name>
    <name evidence="10" type="ORF">CPPEL_03225</name>
</gene>
<dbReference type="AlphaFoldDB" id="A0A3G6IT67"/>
<comment type="subcellular location">
    <subcellularLocation>
        <location evidence="1">Cell membrane</location>
        <topology evidence="1">Multi-pass membrane protein</topology>
    </subcellularLocation>
</comment>
<feature type="transmembrane region" description="Helical" evidence="9">
    <location>
        <begin position="154"/>
        <end position="173"/>
    </location>
</feature>
<keyword evidence="5 9" id="KW-0812">Transmembrane</keyword>
<feature type="transmembrane region" description="Helical" evidence="9">
    <location>
        <begin position="422"/>
        <end position="439"/>
    </location>
</feature>
<dbReference type="EMBL" id="CP033898">
    <property type="protein sequence ID" value="AZA08776.1"/>
    <property type="molecule type" value="Genomic_DNA"/>
</dbReference>
<feature type="transmembrane region" description="Helical" evidence="9">
    <location>
        <begin position="115"/>
        <end position="134"/>
    </location>
</feature>
<feature type="transmembrane region" description="Helical" evidence="9">
    <location>
        <begin position="451"/>
        <end position="470"/>
    </location>
</feature>
<feature type="transmembrane region" description="Helical" evidence="9">
    <location>
        <begin position="294"/>
        <end position="318"/>
    </location>
</feature>
<comment type="similarity">
    <text evidence="2">Belongs to the BCCT transporter (TC 2.A.15) family.</text>
</comment>